<evidence type="ECO:0000259" key="2">
    <source>
        <dbReference type="PROSITE" id="PS50113"/>
    </source>
</evidence>
<feature type="transmembrane region" description="Helical" evidence="1">
    <location>
        <begin position="38"/>
        <end position="58"/>
    </location>
</feature>
<feature type="transmembrane region" description="Helical" evidence="1">
    <location>
        <begin position="70"/>
        <end position="87"/>
    </location>
</feature>
<dbReference type="PROSITE" id="PS50883">
    <property type="entry name" value="EAL"/>
    <property type="match status" value="1"/>
</dbReference>
<protein>
    <submittedName>
        <fullName evidence="5">Putative signaling protein</fullName>
    </submittedName>
</protein>
<dbReference type="InterPro" id="IPR001633">
    <property type="entry name" value="EAL_dom"/>
</dbReference>
<keyword evidence="1" id="KW-1133">Transmembrane helix</keyword>
<evidence type="ECO:0000259" key="3">
    <source>
        <dbReference type="PROSITE" id="PS50883"/>
    </source>
</evidence>
<feature type="transmembrane region" description="Helical" evidence="1">
    <location>
        <begin position="185"/>
        <end position="205"/>
    </location>
</feature>
<dbReference type="NCBIfam" id="TIGR00229">
    <property type="entry name" value="sensory_box"/>
    <property type="match status" value="1"/>
</dbReference>
<accession>A0A7T1ANF3</accession>
<dbReference type="Proteomes" id="UP000594463">
    <property type="component" value="Chromosome"/>
</dbReference>
<keyword evidence="1" id="KW-0812">Transmembrane</keyword>
<feature type="transmembrane region" description="Helical" evidence="1">
    <location>
        <begin position="147"/>
        <end position="165"/>
    </location>
</feature>
<evidence type="ECO:0000313" key="5">
    <source>
        <dbReference type="EMBL" id="QPM69132.1"/>
    </source>
</evidence>
<feature type="domain" description="PAC" evidence="2">
    <location>
        <begin position="449"/>
        <end position="501"/>
    </location>
</feature>
<evidence type="ECO:0000256" key="1">
    <source>
        <dbReference type="SAM" id="Phobius"/>
    </source>
</evidence>
<proteinExistence type="predicted"/>
<dbReference type="SMART" id="SM00091">
    <property type="entry name" value="PAS"/>
    <property type="match status" value="1"/>
</dbReference>
<dbReference type="InterPro" id="IPR035919">
    <property type="entry name" value="EAL_sf"/>
</dbReference>
<feature type="transmembrane region" description="Helical" evidence="1">
    <location>
        <begin position="6"/>
        <end position="26"/>
    </location>
</feature>
<keyword evidence="6" id="KW-1185">Reference proteome</keyword>
<feature type="transmembrane region" description="Helical" evidence="1">
    <location>
        <begin position="99"/>
        <end position="118"/>
    </location>
</feature>
<dbReference type="InterPro" id="IPR000160">
    <property type="entry name" value="GGDEF_dom"/>
</dbReference>
<dbReference type="Pfam" id="PF08447">
    <property type="entry name" value="PAS_3"/>
    <property type="match status" value="1"/>
</dbReference>
<dbReference type="Gene3D" id="3.20.20.450">
    <property type="entry name" value="EAL domain"/>
    <property type="match status" value="1"/>
</dbReference>
<dbReference type="Gene3D" id="3.30.70.270">
    <property type="match status" value="1"/>
</dbReference>
<dbReference type="SMART" id="SM00267">
    <property type="entry name" value="GGDEF"/>
    <property type="match status" value="1"/>
</dbReference>
<feature type="domain" description="GGDEF" evidence="4">
    <location>
        <begin position="531"/>
        <end position="663"/>
    </location>
</feature>
<dbReference type="InterPro" id="IPR043128">
    <property type="entry name" value="Rev_trsase/Diguanyl_cyclase"/>
</dbReference>
<dbReference type="CDD" id="cd00130">
    <property type="entry name" value="PAS"/>
    <property type="match status" value="1"/>
</dbReference>
<evidence type="ECO:0000313" key="6">
    <source>
        <dbReference type="Proteomes" id="UP000594463"/>
    </source>
</evidence>
<keyword evidence="1" id="KW-0472">Membrane</keyword>
<dbReference type="SMART" id="SM00052">
    <property type="entry name" value="EAL"/>
    <property type="match status" value="1"/>
</dbReference>
<dbReference type="SUPFAM" id="SSF55785">
    <property type="entry name" value="PYP-like sensor domain (PAS domain)"/>
    <property type="match status" value="1"/>
</dbReference>
<dbReference type="PANTHER" id="PTHR33121">
    <property type="entry name" value="CYCLIC DI-GMP PHOSPHODIESTERASE PDEF"/>
    <property type="match status" value="1"/>
</dbReference>
<name>A0A7T1ANF3_ATRLM</name>
<dbReference type="SMART" id="SM00086">
    <property type="entry name" value="PAC"/>
    <property type="match status" value="1"/>
</dbReference>
<dbReference type="PANTHER" id="PTHR33121:SF79">
    <property type="entry name" value="CYCLIC DI-GMP PHOSPHODIESTERASE PDED-RELATED"/>
    <property type="match status" value="1"/>
</dbReference>
<dbReference type="InterPro" id="IPR050706">
    <property type="entry name" value="Cyclic-di-GMP_PDE-like"/>
</dbReference>
<dbReference type="GO" id="GO:0071111">
    <property type="term" value="F:cyclic-guanylate-specific phosphodiesterase activity"/>
    <property type="evidence" value="ECO:0007669"/>
    <property type="project" value="InterPro"/>
</dbReference>
<dbReference type="Pfam" id="PF00563">
    <property type="entry name" value="EAL"/>
    <property type="match status" value="1"/>
</dbReference>
<organism evidence="5 6">
    <name type="scientific">Atribacter laminatus</name>
    <dbReference type="NCBI Taxonomy" id="2847778"/>
    <lineage>
        <taxon>Bacteria</taxon>
        <taxon>Pseudomonadati</taxon>
        <taxon>Atribacterota</taxon>
        <taxon>Atribacteria</taxon>
        <taxon>Atribacterales</taxon>
        <taxon>Atribacteraceae</taxon>
        <taxon>Atribacter</taxon>
    </lineage>
</organism>
<feature type="transmembrane region" description="Helical" evidence="1">
    <location>
        <begin position="279"/>
        <end position="298"/>
    </location>
</feature>
<dbReference type="InterPro" id="IPR000014">
    <property type="entry name" value="PAS"/>
</dbReference>
<dbReference type="EMBL" id="CP065383">
    <property type="protein sequence ID" value="QPM69132.1"/>
    <property type="molecule type" value="Genomic_DNA"/>
</dbReference>
<dbReference type="InterPro" id="IPR031621">
    <property type="entry name" value="HisKA_7TM"/>
</dbReference>
<dbReference type="Pfam" id="PF00990">
    <property type="entry name" value="GGDEF"/>
    <property type="match status" value="1"/>
</dbReference>
<dbReference type="InterPro" id="IPR000700">
    <property type="entry name" value="PAS-assoc_C"/>
</dbReference>
<dbReference type="SUPFAM" id="SSF55073">
    <property type="entry name" value="Nucleotide cyclase"/>
    <property type="match status" value="1"/>
</dbReference>
<dbReference type="AlphaFoldDB" id="A0A7T1ANF3"/>
<dbReference type="InterPro" id="IPR013655">
    <property type="entry name" value="PAS_fold_3"/>
</dbReference>
<reference evidence="5 6" key="1">
    <citation type="journal article" date="2021" name="Nat. Commun.">
        <title>Isolation of a member of the candidate phylum Atribacteria reveals a unique cell membrane structure.</title>
        <authorList>
            <person name="Taiki K."/>
            <person name="Nobu M.K."/>
            <person name="Kusada H."/>
            <person name="Meng X.-Y."/>
            <person name="Hosoki N."/>
            <person name="Uematsu K."/>
            <person name="Yoshioka H."/>
            <person name="Kamagata Y."/>
            <person name="Tamaki H."/>
        </authorList>
    </citation>
    <scope>NUCLEOTIDE SEQUENCE [LARGE SCALE GENOMIC DNA]</scope>
    <source>
        <strain evidence="5 6">RT761</strain>
    </source>
</reference>
<dbReference type="Gene3D" id="3.30.450.20">
    <property type="entry name" value="PAS domain"/>
    <property type="match status" value="1"/>
</dbReference>
<evidence type="ECO:0000259" key="4">
    <source>
        <dbReference type="PROSITE" id="PS50887"/>
    </source>
</evidence>
<feature type="transmembrane region" description="Helical" evidence="1">
    <location>
        <begin position="534"/>
        <end position="552"/>
    </location>
</feature>
<feature type="transmembrane region" description="Helical" evidence="1">
    <location>
        <begin position="211"/>
        <end position="227"/>
    </location>
</feature>
<feature type="transmembrane region" description="Helical" evidence="1">
    <location>
        <begin position="330"/>
        <end position="351"/>
    </location>
</feature>
<dbReference type="InterPro" id="IPR029787">
    <property type="entry name" value="Nucleotide_cyclase"/>
</dbReference>
<dbReference type="InterPro" id="IPR035965">
    <property type="entry name" value="PAS-like_dom_sf"/>
</dbReference>
<dbReference type="CDD" id="cd01948">
    <property type="entry name" value="EAL"/>
    <property type="match status" value="1"/>
</dbReference>
<dbReference type="Pfam" id="PF16927">
    <property type="entry name" value="HisKA_7TM"/>
    <property type="match status" value="1"/>
</dbReference>
<dbReference type="PROSITE" id="PS50887">
    <property type="entry name" value="GGDEF"/>
    <property type="match status" value="1"/>
</dbReference>
<gene>
    <name evidence="5" type="ORF">RT761_02360</name>
</gene>
<dbReference type="SUPFAM" id="SSF141868">
    <property type="entry name" value="EAL domain-like"/>
    <property type="match status" value="1"/>
</dbReference>
<feature type="transmembrane region" description="Helical" evidence="1">
    <location>
        <begin position="305"/>
        <end position="324"/>
    </location>
</feature>
<dbReference type="InterPro" id="IPR001610">
    <property type="entry name" value="PAC"/>
</dbReference>
<dbReference type="KEGG" id="alam:RT761_02360"/>
<sequence length="930" mass="105442">MLITWMISLLFFAVSTIVLVSGIFTLQSNHKAPTNRVFFALTAAITIWSSGMSLSTIASDAATSEIWRRFSAIGWGTVYAILLHFILTITGKAISIKKWWYYLYLYLPAFFSLFAFAVPNGLNPYPYNLYQTNYGWINIAQNNIWDWIFYAYYIGFTLTGLLILYRWSKKSTDNIIKRESRIIRLSIISALILGTITDVILSSLYSDLPQLAPVIMLIPALSIYNVLQKDSFGTKEGIDRKTSYIILFASVLVYLVLSFLQVFLSDKSLAVGSIVLDESVIRGIIVQIQMFISIYLVLKENRPGYISSVIINTISLLSSVLFLIRSDSTASLPGIISYSGVLVIITLIKAYKEKNAAYIKRIKTQVIREEFYSKIFKQAPVGIAIMNDKSHTRNEEFEDININPAYEQILGRTKEKLQKMTWAELTDPEDLAADLAYYKQFKNGKIDQYSLEKCYIKPDGSVVWVNMLVAPFSTSGGKSDDHLCIITDITERKKMEATLKYNHEHVLLTGLYNRYVLEKILERDALMHPEGKRALIIINLSAMHILSLRYGFRYNQDMLKRIADSLRTFCNENYSLFNTHESRFVFYVKDYQDKKDLTAFCEAISHTLYSHLHTHGINGGIGVIEIDESRISNTDELLKLLLITSEMAANNNSKDNIISFYGPEIEALATREIEINQELTEIAEGINTDRLYLLFQPIFDLASNQVCGFEALARLHNEKYGLVYPLEFIPIAEKSNMIVSLGERIILQAFHFLNKLKANGHDTIAVSINISTMQLLEPGFADRMLHLINEMHLNPENVGVEITESVFATERAEINTVISALKAAEIEVLIDDFRTGYSFFSRVSELNIDCVKIDKSFIDNLLVLEPEEALAGDIISMAHKLGHCVVAEGVEHEKQLSCLRTLGCDRIQGFLISKPLDADSALHFLKNNKQ</sequence>
<dbReference type="PROSITE" id="PS50113">
    <property type="entry name" value="PAC"/>
    <property type="match status" value="1"/>
</dbReference>
<feature type="transmembrane region" description="Helical" evidence="1">
    <location>
        <begin position="243"/>
        <end position="264"/>
    </location>
</feature>
<feature type="domain" description="EAL" evidence="3">
    <location>
        <begin position="672"/>
        <end position="929"/>
    </location>
</feature>